<evidence type="ECO:0008006" key="4">
    <source>
        <dbReference type="Google" id="ProtNLM"/>
    </source>
</evidence>
<dbReference type="InterPro" id="IPR031578">
    <property type="entry name" value="TipE"/>
</dbReference>
<dbReference type="AlphaFoldDB" id="A0A8S1C593"/>
<dbReference type="Pfam" id="PF16972">
    <property type="entry name" value="TipE"/>
    <property type="match status" value="2"/>
</dbReference>
<dbReference type="GO" id="GO:0005886">
    <property type="term" value="C:plasma membrane"/>
    <property type="evidence" value="ECO:0007669"/>
    <property type="project" value="TreeGrafter"/>
</dbReference>
<keyword evidence="1" id="KW-1133">Transmembrane helix</keyword>
<protein>
    <recommendedName>
        <fullName evidence="4">Protein tipE</fullName>
    </recommendedName>
</protein>
<dbReference type="PANTHER" id="PTHR12335">
    <property type="entry name" value="TIPE PROTEIN TEMPERATURE-INDUCED PARALYTIC E"/>
    <property type="match status" value="1"/>
</dbReference>
<evidence type="ECO:0000313" key="3">
    <source>
        <dbReference type="Proteomes" id="UP000494165"/>
    </source>
</evidence>
<dbReference type="GO" id="GO:0017080">
    <property type="term" value="F:sodium channel regulator activity"/>
    <property type="evidence" value="ECO:0007669"/>
    <property type="project" value="TreeGrafter"/>
</dbReference>
<evidence type="ECO:0000313" key="2">
    <source>
        <dbReference type="EMBL" id="CAB3363940.1"/>
    </source>
</evidence>
<comment type="caution">
    <text evidence="2">The sequence shown here is derived from an EMBL/GenBank/DDBJ whole genome shotgun (WGS) entry which is preliminary data.</text>
</comment>
<reference evidence="2 3" key="1">
    <citation type="submission" date="2020-04" db="EMBL/GenBank/DDBJ databases">
        <authorList>
            <person name="Alioto T."/>
            <person name="Alioto T."/>
            <person name="Gomez Garrido J."/>
        </authorList>
    </citation>
    <scope>NUCLEOTIDE SEQUENCE [LARGE SCALE GENOMIC DNA]</scope>
</reference>
<dbReference type="Proteomes" id="UP000494165">
    <property type="component" value="Unassembled WGS sequence"/>
</dbReference>
<dbReference type="EMBL" id="CADEPI010000014">
    <property type="protein sequence ID" value="CAB3363940.1"/>
    <property type="molecule type" value="Genomic_DNA"/>
</dbReference>
<proteinExistence type="predicted"/>
<feature type="transmembrane region" description="Helical" evidence="1">
    <location>
        <begin position="186"/>
        <end position="207"/>
    </location>
</feature>
<keyword evidence="1" id="KW-0472">Membrane</keyword>
<feature type="transmembrane region" description="Helical" evidence="1">
    <location>
        <begin position="41"/>
        <end position="61"/>
    </location>
</feature>
<dbReference type="PANTHER" id="PTHR12335:SF4">
    <property type="entry name" value="TIPE HOMOLOG 1, ISOFORM B"/>
    <property type="match status" value="1"/>
</dbReference>
<keyword evidence="3" id="KW-1185">Reference proteome</keyword>
<keyword evidence="1" id="KW-0812">Transmembrane</keyword>
<accession>A0A8S1C593</accession>
<organism evidence="2 3">
    <name type="scientific">Cloeon dipterum</name>
    <dbReference type="NCBI Taxonomy" id="197152"/>
    <lineage>
        <taxon>Eukaryota</taxon>
        <taxon>Metazoa</taxon>
        <taxon>Ecdysozoa</taxon>
        <taxon>Arthropoda</taxon>
        <taxon>Hexapoda</taxon>
        <taxon>Insecta</taxon>
        <taxon>Pterygota</taxon>
        <taxon>Palaeoptera</taxon>
        <taxon>Ephemeroptera</taxon>
        <taxon>Pisciforma</taxon>
        <taxon>Baetidae</taxon>
        <taxon>Cloeon</taxon>
    </lineage>
</organism>
<name>A0A8S1C593_9INSE</name>
<evidence type="ECO:0000256" key="1">
    <source>
        <dbReference type="SAM" id="Phobius"/>
    </source>
</evidence>
<sequence length="262" mass="29044">MHGSSSELLLDRARKAPEALPPPPGAGHVCLKRLKFYVTSALAMTVSGGFAALLFLVPLYVDPAVSTLMSDFDPEPVTCETSQVEYLAGIGNCSWSSCREGCTSDLYRCTHVSVFYTPNQNHTDQLRVEATLLVNIKGCGYPPEVQCSRFWDLYAREGAKFDCHYSRRNASLVMPSYNREEHVDTILHYFLVPFAVTTVASIGLCVLHCDCRCSRKSTAPNKRPRNKLVSNPSDMTISRVETITPRGDDDEELTISSSIRPL</sequence>
<dbReference type="OrthoDB" id="6350671at2759"/>
<gene>
    <name evidence="2" type="ORF">CLODIP_2_CD06940</name>
</gene>
<dbReference type="GO" id="GO:0002028">
    <property type="term" value="P:regulation of sodium ion transport"/>
    <property type="evidence" value="ECO:0007669"/>
    <property type="project" value="TreeGrafter"/>
</dbReference>